<dbReference type="InterPro" id="IPR000644">
    <property type="entry name" value="CBS_dom"/>
</dbReference>
<comment type="caution">
    <text evidence="11">The sequence shown here is derived from an EMBL/GenBank/DDBJ whole genome shotgun (WGS) entry which is preliminary data.</text>
</comment>
<accession>A0A0F5FRM0</accession>
<dbReference type="Pfam" id="PF01769">
    <property type="entry name" value="MgtE"/>
    <property type="match status" value="1"/>
</dbReference>
<evidence type="ECO:0000313" key="11">
    <source>
        <dbReference type="EMBL" id="KKB11215.1"/>
    </source>
</evidence>
<dbReference type="PANTHER" id="PTHR43773">
    <property type="entry name" value="MAGNESIUM TRANSPORTER MGTE"/>
    <property type="match status" value="1"/>
</dbReference>
<name>A0A0F5FRM0_9HYPH</name>
<evidence type="ECO:0000256" key="7">
    <source>
        <dbReference type="ARBA" id="ARBA00023136"/>
    </source>
</evidence>
<dbReference type="GO" id="GO:0046872">
    <property type="term" value="F:metal ion binding"/>
    <property type="evidence" value="ECO:0007669"/>
    <property type="project" value="UniProtKB-KW"/>
</dbReference>
<dbReference type="Gene3D" id="3.10.580.10">
    <property type="entry name" value="CBS-domain"/>
    <property type="match status" value="1"/>
</dbReference>
<evidence type="ECO:0000256" key="5">
    <source>
        <dbReference type="ARBA" id="ARBA00022842"/>
    </source>
</evidence>
<evidence type="ECO:0000256" key="8">
    <source>
        <dbReference type="PROSITE-ProRule" id="PRU00703"/>
    </source>
</evidence>
<keyword evidence="4 9" id="KW-0812">Transmembrane</keyword>
<dbReference type="Pfam" id="PF00571">
    <property type="entry name" value="CBS"/>
    <property type="match status" value="1"/>
</dbReference>
<dbReference type="InterPro" id="IPR038076">
    <property type="entry name" value="MgtE_N_sf"/>
</dbReference>
<dbReference type="PANTHER" id="PTHR43773:SF1">
    <property type="entry name" value="MAGNESIUM TRANSPORTER MGTE"/>
    <property type="match status" value="1"/>
</dbReference>
<comment type="similarity">
    <text evidence="2 9">Belongs to the SLC41A transporter family.</text>
</comment>
<feature type="domain" description="CBS" evidence="10">
    <location>
        <begin position="211"/>
        <end position="267"/>
    </location>
</feature>
<keyword evidence="5 9" id="KW-0460">Magnesium</keyword>
<feature type="transmembrane region" description="Helical" evidence="9">
    <location>
        <begin position="395"/>
        <end position="419"/>
    </location>
</feature>
<keyword evidence="6 9" id="KW-1133">Transmembrane helix</keyword>
<dbReference type="EMBL" id="JZEX01000121">
    <property type="protein sequence ID" value="KKB11215.1"/>
    <property type="molecule type" value="Genomic_DNA"/>
</dbReference>
<dbReference type="InterPro" id="IPR006669">
    <property type="entry name" value="MgtE_transporter"/>
</dbReference>
<dbReference type="Proteomes" id="UP000033632">
    <property type="component" value="Unassembled WGS sequence"/>
</dbReference>
<dbReference type="NCBIfam" id="TIGR00400">
    <property type="entry name" value="mgtE"/>
    <property type="match status" value="1"/>
</dbReference>
<keyword evidence="9" id="KW-1003">Cell membrane</keyword>
<dbReference type="SMART" id="SM00924">
    <property type="entry name" value="MgtE_N"/>
    <property type="match status" value="1"/>
</dbReference>
<dbReference type="PROSITE" id="PS51371">
    <property type="entry name" value="CBS"/>
    <property type="match status" value="1"/>
</dbReference>
<evidence type="ECO:0000313" key="12">
    <source>
        <dbReference type="Proteomes" id="UP000033632"/>
    </source>
</evidence>
<keyword evidence="7 9" id="KW-0472">Membrane</keyword>
<dbReference type="SMART" id="SM00116">
    <property type="entry name" value="CBS"/>
    <property type="match status" value="2"/>
</dbReference>
<comment type="subunit">
    <text evidence="9">Homodimer.</text>
</comment>
<keyword evidence="3 9" id="KW-0813">Transport</keyword>
<dbReference type="SUPFAM" id="SSF54631">
    <property type="entry name" value="CBS-domain pair"/>
    <property type="match status" value="1"/>
</dbReference>
<dbReference type="InterPro" id="IPR036739">
    <property type="entry name" value="SLC41_membr_dom_sf"/>
</dbReference>
<sequence length="457" mass="50425">MDPNAFRDAEDRINPLWLERLRAHLAAGETDDVIEMMEPLHAADTGDVLEAIESPEQLALILALGDKFDYSALTEVDESVRLKLMELLPNAEIARGVASLDSDDAVYLLEDLEEEDRDAILAQLPPFERLSLKRSLDFPEESAGRRMQTEFIAIPPFWTVGQTIDYLRAEKDLPDEFYQIYVVDASYHVLGIVPLDKLLRTRRPVKIEAVMNTNVVLVDAMEDQEEAARDFERYDLVEVAVVDENKRLVGVLTVDDIVDVIHEEADEDIRLMAGVGDEEVSDSTLDTVKSRAPWLLVNLVTAVLVSIVIGFFNATIEQMVALAVLMPIVASMGGNAGAQTMTVTVRALAMRELEGRRMRRLITREMIVGFLNGIIFAVLIGIVTAFRFANVELGVVIGLAMVINMIVAGSAGILIPLALHKLKADPAIASAVFVTTITDVVGFFAFLALAGLWFGLF</sequence>
<dbReference type="STRING" id="443610.VE25_14005"/>
<feature type="transmembrane region" description="Helical" evidence="9">
    <location>
        <begin position="320"/>
        <end position="345"/>
    </location>
</feature>
<feature type="transmembrane region" description="Helical" evidence="9">
    <location>
        <begin position="294"/>
        <end position="314"/>
    </location>
</feature>
<dbReference type="Gene3D" id="1.25.60.10">
    <property type="entry name" value="MgtE N-terminal domain-like"/>
    <property type="match status" value="1"/>
</dbReference>
<reference evidence="11 12" key="1">
    <citation type="submission" date="2015-03" db="EMBL/GenBank/DDBJ databases">
        <authorList>
            <person name="Hassan Y.I."/>
            <person name="Lepp D."/>
            <person name="Li X.-Z."/>
            <person name="Zhou T."/>
        </authorList>
    </citation>
    <scope>NUCLEOTIDE SEQUENCE [LARGE SCALE GENOMIC DNA]</scope>
    <source>
        <strain evidence="11 12">BD-c194</strain>
    </source>
</reference>
<dbReference type="InterPro" id="IPR046342">
    <property type="entry name" value="CBS_dom_sf"/>
</dbReference>
<dbReference type="CDD" id="cd04606">
    <property type="entry name" value="CBS_pair_Mg_transporter"/>
    <property type="match status" value="1"/>
</dbReference>
<dbReference type="AlphaFoldDB" id="A0A0F5FRM0"/>
<protein>
    <recommendedName>
        <fullName evidence="9">Magnesium transporter MgtE</fullName>
    </recommendedName>
</protein>
<dbReference type="InterPro" id="IPR006668">
    <property type="entry name" value="Mg_transptr_MgtE_intracell_dom"/>
</dbReference>
<dbReference type="GO" id="GO:0005886">
    <property type="term" value="C:plasma membrane"/>
    <property type="evidence" value="ECO:0007669"/>
    <property type="project" value="UniProtKB-SubCell"/>
</dbReference>
<dbReference type="PATRIC" id="fig|443610.3.peg.1044"/>
<gene>
    <name evidence="11" type="ORF">VE25_14005</name>
</gene>
<keyword evidence="8" id="KW-0129">CBS domain</keyword>
<dbReference type="Pfam" id="PF03448">
    <property type="entry name" value="MgtE_N"/>
    <property type="match status" value="1"/>
</dbReference>
<evidence type="ECO:0000256" key="2">
    <source>
        <dbReference type="ARBA" id="ARBA00009749"/>
    </source>
</evidence>
<evidence type="ECO:0000256" key="6">
    <source>
        <dbReference type="ARBA" id="ARBA00022989"/>
    </source>
</evidence>
<dbReference type="Gene3D" id="1.10.357.20">
    <property type="entry name" value="SLC41 divalent cation transporters, integral membrane domain"/>
    <property type="match status" value="1"/>
</dbReference>
<comment type="subcellular location">
    <subcellularLocation>
        <location evidence="9">Cell membrane</location>
        <topology evidence="9">Multi-pass membrane protein</topology>
    </subcellularLocation>
    <subcellularLocation>
        <location evidence="1">Membrane</location>
        <topology evidence="1">Multi-pass membrane protein</topology>
    </subcellularLocation>
</comment>
<evidence type="ECO:0000256" key="1">
    <source>
        <dbReference type="ARBA" id="ARBA00004141"/>
    </source>
</evidence>
<dbReference type="SUPFAM" id="SSF158791">
    <property type="entry name" value="MgtE N-terminal domain-like"/>
    <property type="match status" value="1"/>
</dbReference>
<dbReference type="InterPro" id="IPR006667">
    <property type="entry name" value="SLC41_membr_dom"/>
</dbReference>
<evidence type="ECO:0000256" key="4">
    <source>
        <dbReference type="ARBA" id="ARBA00022692"/>
    </source>
</evidence>
<keyword evidence="9" id="KW-0479">Metal-binding</keyword>
<evidence type="ECO:0000256" key="3">
    <source>
        <dbReference type="ARBA" id="ARBA00022448"/>
    </source>
</evidence>
<dbReference type="SUPFAM" id="SSF161093">
    <property type="entry name" value="MgtE membrane domain-like"/>
    <property type="match status" value="1"/>
</dbReference>
<evidence type="ECO:0000256" key="9">
    <source>
        <dbReference type="RuleBase" id="RU362011"/>
    </source>
</evidence>
<feature type="transmembrane region" description="Helical" evidence="9">
    <location>
        <begin position="431"/>
        <end position="456"/>
    </location>
</feature>
<keyword evidence="12" id="KW-1185">Reference proteome</keyword>
<feature type="transmembrane region" description="Helical" evidence="9">
    <location>
        <begin position="366"/>
        <end position="389"/>
    </location>
</feature>
<dbReference type="GO" id="GO:0015095">
    <property type="term" value="F:magnesium ion transmembrane transporter activity"/>
    <property type="evidence" value="ECO:0007669"/>
    <property type="project" value="UniProtKB-UniRule"/>
</dbReference>
<proteinExistence type="inferred from homology"/>
<evidence type="ECO:0000259" key="10">
    <source>
        <dbReference type="PROSITE" id="PS51371"/>
    </source>
</evidence>
<organism evidence="11 12">
    <name type="scientific">Devosia geojensis</name>
    <dbReference type="NCBI Taxonomy" id="443610"/>
    <lineage>
        <taxon>Bacteria</taxon>
        <taxon>Pseudomonadati</taxon>
        <taxon>Pseudomonadota</taxon>
        <taxon>Alphaproteobacteria</taxon>
        <taxon>Hyphomicrobiales</taxon>
        <taxon>Devosiaceae</taxon>
        <taxon>Devosia</taxon>
    </lineage>
</organism>
<comment type="function">
    <text evidence="9">Acts as a magnesium transporter.</text>
</comment>